<dbReference type="Proteomes" id="UP000621560">
    <property type="component" value="Unassembled WGS sequence"/>
</dbReference>
<feature type="transmembrane region" description="Helical" evidence="7">
    <location>
        <begin position="271"/>
        <end position="292"/>
    </location>
</feature>
<keyword evidence="6 7" id="KW-0472">Membrane</keyword>
<keyword evidence="2 7" id="KW-0813">Transport</keyword>
<proteinExistence type="inferred from homology"/>
<feature type="transmembrane region" description="Helical" evidence="7">
    <location>
        <begin position="122"/>
        <end position="140"/>
    </location>
</feature>
<evidence type="ECO:0000259" key="8">
    <source>
        <dbReference type="PROSITE" id="PS50928"/>
    </source>
</evidence>
<keyword evidence="4 7" id="KW-0812">Transmembrane</keyword>
<dbReference type="RefSeq" id="WP_190919873.1">
    <property type="nucleotide sequence ID" value="NZ_JACXIZ010000030.1"/>
</dbReference>
<dbReference type="CDD" id="cd06261">
    <property type="entry name" value="TM_PBP2"/>
    <property type="match status" value="1"/>
</dbReference>
<dbReference type="Gene3D" id="1.10.3720.10">
    <property type="entry name" value="MetI-like"/>
    <property type="match status" value="1"/>
</dbReference>
<feature type="transmembrane region" description="Helical" evidence="7">
    <location>
        <begin position="81"/>
        <end position="102"/>
    </location>
</feature>
<dbReference type="InterPro" id="IPR000515">
    <property type="entry name" value="MetI-like"/>
</dbReference>
<evidence type="ECO:0000256" key="4">
    <source>
        <dbReference type="ARBA" id="ARBA00022692"/>
    </source>
</evidence>
<dbReference type="InterPro" id="IPR050809">
    <property type="entry name" value="UgpAE/MalFG_permease"/>
</dbReference>
<dbReference type="AlphaFoldDB" id="A0A927BWV9"/>
<feature type="transmembrane region" description="Helical" evidence="7">
    <location>
        <begin position="177"/>
        <end position="197"/>
    </location>
</feature>
<dbReference type="GO" id="GO:0005886">
    <property type="term" value="C:plasma membrane"/>
    <property type="evidence" value="ECO:0007669"/>
    <property type="project" value="UniProtKB-SubCell"/>
</dbReference>
<feature type="transmembrane region" description="Helical" evidence="7">
    <location>
        <begin position="147"/>
        <end position="165"/>
    </location>
</feature>
<dbReference type="Pfam" id="PF00528">
    <property type="entry name" value="BPD_transp_1"/>
    <property type="match status" value="1"/>
</dbReference>
<protein>
    <submittedName>
        <fullName evidence="9">Sugar ABC transporter permease</fullName>
    </submittedName>
</protein>
<keyword evidence="10" id="KW-1185">Reference proteome</keyword>
<feature type="transmembrane region" description="Helical" evidence="7">
    <location>
        <begin position="16"/>
        <end position="35"/>
    </location>
</feature>
<dbReference type="PANTHER" id="PTHR43227">
    <property type="entry name" value="BLL4140 PROTEIN"/>
    <property type="match status" value="1"/>
</dbReference>
<evidence type="ECO:0000313" key="10">
    <source>
        <dbReference type="Proteomes" id="UP000621560"/>
    </source>
</evidence>
<sequence length="305" mass="34700">MIRQAAIVLSRVRRDWILLLIALPPILYYVIFHYIPMYGILIAFKDFRPIEGILGSPWAGFKYFEQFFNSIYFWRLIRNTLLLSLYSLLWGFSMPILFAVLLSELRNPWFKKTVQTASYLPHFISIAVVAGMIVTFTSPVDGLINQLLGLLGIAPINFLAEAGWFRTIFVSSNIWQSFGWESIIYIAAIAGINPHLYEAAEMDGARRWQKIRHITLPGIAPTIVILLILNIGNLMSVGFEKVLLLYNPATYETADIIGTFVYRRGIQNAEFSYGAAISLFNNVINIALLLIANYTSRKTSETSLW</sequence>
<comment type="similarity">
    <text evidence="7">Belongs to the binding-protein-dependent transport system permease family.</text>
</comment>
<evidence type="ECO:0000256" key="6">
    <source>
        <dbReference type="ARBA" id="ARBA00023136"/>
    </source>
</evidence>
<comment type="caution">
    <text evidence="9">The sequence shown here is derived from an EMBL/GenBank/DDBJ whole genome shotgun (WGS) entry which is preliminary data.</text>
</comment>
<dbReference type="PROSITE" id="PS50928">
    <property type="entry name" value="ABC_TM1"/>
    <property type="match status" value="1"/>
</dbReference>
<dbReference type="EMBL" id="JACXIZ010000030">
    <property type="protein sequence ID" value="MBD2846979.1"/>
    <property type="molecule type" value="Genomic_DNA"/>
</dbReference>
<comment type="subcellular location">
    <subcellularLocation>
        <location evidence="1 7">Cell membrane</location>
        <topology evidence="1 7">Multi-pass membrane protein</topology>
    </subcellularLocation>
</comment>
<evidence type="ECO:0000256" key="2">
    <source>
        <dbReference type="ARBA" id="ARBA00022448"/>
    </source>
</evidence>
<dbReference type="SUPFAM" id="SSF161098">
    <property type="entry name" value="MetI-like"/>
    <property type="match status" value="1"/>
</dbReference>
<evidence type="ECO:0000313" key="9">
    <source>
        <dbReference type="EMBL" id="MBD2846979.1"/>
    </source>
</evidence>
<dbReference type="GO" id="GO:0055085">
    <property type="term" value="P:transmembrane transport"/>
    <property type="evidence" value="ECO:0007669"/>
    <property type="project" value="InterPro"/>
</dbReference>
<reference evidence="9" key="1">
    <citation type="submission" date="2020-09" db="EMBL/GenBank/DDBJ databases">
        <title>A novel bacterium of genus Paenibacillus, isolated from South China Sea.</title>
        <authorList>
            <person name="Huang H."/>
            <person name="Mo K."/>
            <person name="Hu Y."/>
        </authorList>
    </citation>
    <scope>NUCLEOTIDE SEQUENCE</scope>
    <source>
        <strain evidence="9">IB182496</strain>
    </source>
</reference>
<dbReference type="PANTHER" id="PTHR43227:SF11">
    <property type="entry name" value="BLL4140 PROTEIN"/>
    <property type="match status" value="1"/>
</dbReference>
<evidence type="ECO:0000256" key="3">
    <source>
        <dbReference type="ARBA" id="ARBA00022475"/>
    </source>
</evidence>
<keyword evidence="5 7" id="KW-1133">Transmembrane helix</keyword>
<dbReference type="InterPro" id="IPR035906">
    <property type="entry name" value="MetI-like_sf"/>
</dbReference>
<evidence type="ECO:0000256" key="1">
    <source>
        <dbReference type="ARBA" id="ARBA00004651"/>
    </source>
</evidence>
<name>A0A927BWV9_9BACL</name>
<feature type="transmembrane region" description="Helical" evidence="7">
    <location>
        <begin position="218"/>
        <end position="239"/>
    </location>
</feature>
<feature type="domain" description="ABC transmembrane type-1" evidence="8">
    <location>
        <begin position="77"/>
        <end position="292"/>
    </location>
</feature>
<evidence type="ECO:0000256" key="7">
    <source>
        <dbReference type="RuleBase" id="RU363032"/>
    </source>
</evidence>
<gene>
    <name evidence="9" type="ORF">IDH44_17415</name>
</gene>
<accession>A0A927BWV9</accession>
<keyword evidence="3" id="KW-1003">Cell membrane</keyword>
<evidence type="ECO:0000256" key="5">
    <source>
        <dbReference type="ARBA" id="ARBA00022989"/>
    </source>
</evidence>
<organism evidence="9 10">
    <name type="scientific">Paenibacillus sabuli</name>
    <dbReference type="NCBI Taxonomy" id="2772509"/>
    <lineage>
        <taxon>Bacteria</taxon>
        <taxon>Bacillati</taxon>
        <taxon>Bacillota</taxon>
        <taxon>Bacilli</taxon>
        <taxon>Bacillales</taxon>
        <taxon>Paenibacillaceae</taxon>
        <taxon>Paenibacillus</taxon>
    </lineage>
</organism>